<proteinExistence type="predicted"/>
<dbReference type="PATRIC" id="fig|765912.4.peg.590"/>
<dbReference type="PANTHER" id="PTHR47894:SF4">
    <property type="entry name" value="HTH-TYPE TRANSCRIPTIONAL REGULATOR GADX"/>
    <property type="match status" value="1"/>
</dbReference>
<evidence type="ECO:0000259" key="4">
    <source>
        <dbReference type="PROSITE" id="PS01124"/>
    </source>
</evidence>
<dbReference type="OrthoDB" id="5582699at2"/>
<dbReference type="SMART" id="SM00342">
    <property type="entry name" value="HTH_ARAC"/>
    <property type="match status" value="1"/>
</dbReference>
<dbReference type="STRING" id="765912.Thimo_0604"/>
<dbReference type="Gene3D" id="1.10.10.60">
    <property type="entry name" value="Homeodomain-like"/>
    <property type="match status" value="1"/>
</dbReference>
<dbReference type="KEGG" id="tmb:Thimo_0604"/>
<accession>L0GVW5</accession>
<evidence type="ECO:0000256" key="1">
    <source>
        <dbReference type="ARBA" id="ARBA00023015"/>
    </source>
</evidence>
<evidence type="ECO:0000313" key="6">
    <source>
        <dbReference type="Proteomes" id="UP000010816"/>
    </source>
</evidence>
<dbReference type="eggNOG" id="COG2207">
    <property type="taxonomic scope" value="Bacteria"/>
</dbReference>
<dbReference type="Pfam" id="PF12833">
    <property type="entry name" value="HTH_18"/>
    <property type="match status" value="1"/>
</dbReference>
<dbReference type="GO" id="GO:0005829">
    <property type="term" value="C:cytosol"/>
    <property type="evidence" value="ECO:0007669"/>
    <property type="project" value="TreeGrafter"/>
</dbReference>
<dbReference type="GO" id="GO:0000976">
    <property type="term" value="F:transcription cis-regulatory region binding"/>
    <property type="evidence" value="ECO:0007669"/>
    <property type="project" value="TreeGrafter"/>
</dbReference>
<dbReference type="InterPro" id="IPR018062">
    <property type="entry name" value="HTH_AraC-typ_CS"/>
</dbReference>
<keyword evidence="6" id="KW-1185">Reference proteome</keyword>
<evidence type="ECO:0000256" key="3">
    <source>
        <dbReference type="ARBA" id="ARBA00023163"/>
    </source>
</evidence>
<dbReference type="GO" id="GO:0003700">
    <property type="term" value="F:DNA-binding transcription factor activity"/>
    <property type="evidence" value="ECO:0007669"/>
    <property type="project" value="InterPro"/>
</dbReference>
<keyword evidence="1" id="KW-0805">Transcription regulation</keyword>
<sequence>MIALSGVIAGMGLDTASVTRDLGNGAERLDDVDNAIEYCDLGRAFARAVDATCCPHLGLEVGRRAGLDVLGVIGQASASAVDLGSALRFIARYLHLHDRAAFLSLRQWGDRAALGYVVHLPDVPGVEIIDDTVLAIIQESLRLLAGQAWRASEARLCRARPEDVSPYQDAFGTSLCFGSRYAELVFPARDLERPLASADPRAFAEVTAELDAMVRLTSTGCAERVRRLLRRLLMVDEMPRLAHLIQVARLLGLHPRTLNRRLRDEGTSFKGLIAETRLDIARQLLRNSQLTIIEIAATLGYGDPTAFCRAFRCAVGVSPSVWRAEHSPD</sequence>
<evidence type="ECO:0000313" key="5">
    <source>
        <dbReference type="EMBL" id="AGA89449.1"/>
    </source>
</evidence>
<dbReference type="InterPro" id="IPR018060">
    <property type="entry name" value="HTH_AraC"/>
</dbReference>
<dbReference type="InterPro" id="IPR009057">
    <property type="entry name" value="Homeodomain-like_sf"/>
</dbReference>
<evidence type="ECO:0000256" key="2">
    <source>
        <dbReference type="ARBA" id="ARBA00023125"/>
    </source>
</evidence>
<organism evidence="5 6">
    <name type="scientific">Thioflavicoccus mobilis 8321</name>
    <dbReference type="NCBI Taxonomy" id="765912"/>
    <lineage>
        <taxon>Bacteria</taxon>
        <taxon>Pseudomonadati</taxon>
        <taxon>Pseudomonadota</taxon>
        <taxon>Gammaproteobacteria</taxon>
        <taxon>Chromatiales</taxon>
        <taxon>Chromatiaceae</taxon>
        <taxon>Thioflavicoccus</taxon>
    </lineage>
</organism>
<reference evidence="5 6" key="1">
    <citation type="submission" date="2011-09" db="EMBL/GenBank/DDBJ databases">
        <title>Complete sequence of chromosome of Thioflavicoccus mobilis 8321.</title>
        <authorList>
            <consortium name="US DOE Joint Genome Institute"/>
            <person name="Lucas S."/>
            <person name="Han J."/>
            <person name="Lapidus A."/>
            <person name="Cheng J.-F."/>
            <person name="Goodwin L."/>
            <person name="Pitluck S."/>
            <person name="Peters L."/>
            <person name="Ovchinnikova G."/>
            <person name="Lu M."/>
            <person name="Detter J.C."/>
            <person name="Han C."/>
            <person name="Tapia R."/>
            <person name="Land M."/>
            <person name="Hauser L."/>
            <person name="Kyrpides N."/>
            <person name="Ivanova N."/>
            <person name="Pagani I."/>
            <person name="Vogl K."/>
            <person name="Liu Z."/>
            <person name="Imhoff J."/>
            <person name="Thiel V."/>
            <person name="Frigaard N.-U."/>
            <person name="Bryant D."/>
            <person name="Woyke T."/>
        </authorList>
    </citation>
    <scope>NUCLEOTIDE SEQUENCE [LARGE SCALE GENOMIC DNA]</scope>
    <source>
        <strain evidence="5 6">8321</strain>
    </source>
</reference>
<keyword evidence="3" id="KW-0804">Transcription</keyword>
<dbReference type="Proteomes" id="UP000010816">
    <property type="component" value="Chromosome"/>
</dbReference>
<dbReference type="Pfam" id="PF12625">
    <property type="entry name" value="Arabinose_bd"/>
    <property type="match status" value="1"/>
</dbReference>
<dbReference type="PANTHER" id="PTHR47894">
    <property type="entry name" value="HTH-TYPE TRANSCRIPTIONAL REGULATOR GADX"/>
    <property type="match status" value="1"/>
</dbReference>
<dbReference type="EMBL" id="CP003051">
    <property type="protein sequence ID" value="AGA89449.1"/>
    <property type="molecule type" value="Genomic_DNA"/>
</dbReference>
<feature type="domain" description="HTH araC/xylS-type" evidence="4">
    <location>
        <begin position="223"/>
        <end position="325"/>
    </location>
</feature>
<dbReference type="PROSITE" id="PS01124">
    <property type="entry name" value="HTH_ARAC_FAMILY_2"/>
    <property type="match status" value="1"/>
</dbReference>
<gene>
    <name evidence="5" type="ORF">Thimo_0604</name>
</gene>
<dbReference type="RefSeq" id="WP_015279596.1">
    <property type="nucleotide sequence ID" value="NC_019940.1"/>
</dbReference>
<dbReference type="AlphaFoldDB" id="L0GVW5"/>
<dbReference type="SUPFAM" id="SSF46689">
    <property type="entry name" value="Homeodomain-like"/>
    <property type="match status" value="1"/>
</dbReference>
<name>L0GVW5_9GAMM</name>
<dbReference type="PROSITE" id="PS00041">
    <property type="entry name" value="HTH_ARAC_FAMILY_1"/>
    <property type="match status" value="1"/>
</dbReference>
<keyword evidence="2 5" id="KW-0238">DNA-binding</keyword>
<dbReference type="InterPro" id="IPR032687">
    <property type="entry name" value="AraC-type_N"/>
</dbReference>
<dbReference type="HOGENOM" id="CLU_047522_1_2_6"/>
<protein>
    <submittedName>
        <fullName evidence="5">DNA-binding domain-containing protein, AraC-type</fullName>
    </submittedName>
</protein>